<dbReference type="InterPro" id="IPR001356">
    <property type="entry name" value="HD"/>
</dbReference>
<comment type="caution">
    <text evidence="7">The sequence shown here is derived from an EMBL/GenBank/DDBJ whole genome shotgun (WGS) entry which is preliminary data.</text>
</comment>
<feature type="region of interest" description="Disordered" evidence="5">
    <location>
        <begin position="261"/>
        <end position="295"/>
    </location>
</feature>
<evidence type="ECO:0000256" key="5">
    <source>
        <dbReference type="SAM" id="MobiDB-lite"/>
    </source>
</evidence>
<organism evidence="7 8">
    <name type="scientific">Macrolepiota fuliginosa MF-IS2</name>
    <dbReference type="NCBI Taxonomy" id="1400762"/>
    <lineage>
        <taxon>Eukaryota</taxon>
        <taxon>Fungi</taxon>
        <taxon>Dikarya</taxon>
        <taxon>Basidiomycota</taxon>
        <taxon>Agaricomycotina</taxon>
        <taxon>Agaricomycetes</taxon>
        <taxon>Agaricomycetidae</taxon>
        <taxon>Agaricales</taxon>
        <taxon>Agaricineae</taxon>
        <taxon>Agaricaceae</taxon>
        <taxon>Macrolepiota</taxon>
    </lineage>
</organism>
<dbReference type="SUPFAM" id="SSF46689">
    <property type="entry name" value="Homeodomain-like"/>
    <property type="match status" value="1"/>
</dbReference>
<keyword evidence="4" id="KW-0539">Nucleus</keyword>
<evidence type="ECO:0000313" key="7">
    <source>
        <dbReference type="EMBL" id="KAF9454100.1"/>
    </source>
</evidence>
<feature type="compositionally biased region" description="Low complexity" evidence="5">
    <location>
        <begin position="171"/>
        <end position="196"/>
    </location>
</feature>
<dbReference type="Proteomes" id="UP000807342">
    <property type="component" value="Unassembled WGS sequence"/>
</dbReference>
<dbReference type="Pfam" id="PF05920">
    <property type="entry name" value="Homeobox_KN"/>
    <property type="match status" value="1"/>
</dbReference>
<dbReference type="AlphaFoldDB" id="A0A9P5XQY7"/>
<dbReference type="OrthoDB" id="250329at2759"/>
<feature type="compositionally biased region" description="Basic and acidic residues" evidence="5">
    <location>
        <begin position="210"/>
        <end position="223"/>
    </location>
</feature>
<evidence type="ECO:0000313" key="8">
    <source>
        <dbReference type="Proteomes" id="UP000807342"/>
    </source>
</evidence>
<name>A0A9P5XQY7_9AGAR</name>
<accession>A0A9P5XQY7</accession>
<evidence type="ECO:0000256" key="4">
    <source>
        <dbReference type="ARBA" id="ARBA00023242"/>
    </source>
</evidence>
<dbReference type="EMBL" id="MU151056">
    <property type="protein sequence ID" value="KAF9454100.1"/>
    <property type="molecule type" value="Genomic_DNA"/>
</dbReference>
<feature type="non-terminal residue" evidence="7">
    <location>
        <position position="295"/>
    </location>
</feature>
<evidence type="ECO:0000256" key="2">
    <source>
        <dbReference type="ARBA" id="ARBA00023125"/>
    </source>
</evidence>
<dbReference type="GO" id="GO:0006355">
    <property type="term" value="P:regulation of DNA-templated transcription"/>
    <property type="evidence" value="ECO:0007669"/>
    <property type="project" value="InterPro"/>
</dbReference>
<keyword evidence="3" id="KW-0371">Homeobox</keyword>
<evidence type="ECO:0000256" key="3">
    <source>
        <dbReference type="ARBA" id="ARBA00023155"/>
    </source>
</evidence>
<evidence type="ECO:0000259" key="6">
    <source>
        <dbReference type="Pfam" id="PF05920"/>
    </source>
</evidence>
<evidence type="ECO:0000256" key="1">
    <source>
        <dbReference type="ARBA" id="ARBA00005800"/>
    </source>
</evidence>
<dbReference type="InterPro" id="IPR009057">
    <property type="entry name" value="Homeodomain-like_sf"/>
</dbReference>
<comment type="similarity">
    <text evidence="1">Belongs to the TALE/M-ATYP homeobox family.</text>
</comment>
<dbReference type="GO" id="GO:0003677">
    <property type="term" value="F:DNA binding"/>
    <property type="evidence" value="ECO:0007669"/>
    <property type="project" value="UniProtKB-KW"/>
</dbReference>
<dbReference type="CDD" id="cd00086">
    <property type="entry name" value="homeodomain"/>
    <property type="match status" value="1"/>
</dbReference>
<dbReference type="InterPro" id="IPR008422">
    <property type="entry name" value="KN_HD"/>
</dbReference>
<proteinExistence type="inferred from homology"/>
<sequence length="295" mass="33375">MIDFYDEVETIDAAFQKDLDDIFARWEKSEALPQLGAPSTRRDISLAANWLSQNYHNPYPSSIVRNDISRQANWNRKDVDVWFTEARKRIGWNDIRKGFFSNRRTETVEKATQFFSGPYVPIEPVLAQAFVDMEMRVQELYPSKSGQLTISLNSVYGRSAAHKGRNDTATPRISSRSISSNSRPLSPISLSVSPVRNPRKRRRSASPSRHSTDNEGRTKRARQEPPIVTTLSQAQLLSPAASQPDLTETTPQTAIIELSDLNVGLRRSPSLTPLPNPKRRRNSASQVQNRPKYPS</sequence>
<feature type="domain" description="KN homeodomain" evidence="6">
    <location>
        <begin position="50"/>
        <end position="89"/>
    </location>
</feature>
<protein>
    <recommendedName>
        <fullName evidence="6">KN homeodomain domain-containing protein</fullName>
    </recommendedName>
</protein>
<keyword evidence="8" id="KW-1185">Reference proteome</keyword>
<keyword evidence="2" id="KW-0238">DNA-binding</keyword>
<reference evidence="7" key="1">
    <citation type="submission" date="2020-11" db="EMBL/GenBank/DDBJ databases">
        <authorList>
            <consortium name="DOE Joint Genome Institute"/>
            <person name="Ahrendt S."/>
            <person name="Riley R."/>
            <person name="Andreopoulos W."/>
            <person name="Labutti K."/>
            <person name="Pangilinan J."/>
            <person name="Ruiz-Duenas F.J."/>
            <person name="Barrasa J.M."/>
            <person name="Sanchez-Garcia M."/>
            <person name="Camarero S."/>
            <person name="Miyauchi S."/>
            <person name="Serrano A."/>
            <person name="Linde D."/>
            <person name="Babiker R."/>
            <person name="Drula E."/>
            <person name="Ayuso-Fernandez I."/>
            <person name="Pacheco R."/>
            <person name="Padilla G."/>
            <person name="Ferreira P."/>
            <person name="Barriuso J."/>
            <person name="Kellner H."/>
            <person name="Castanera R."/>
            <person name="Alfaro M."/>
            <person name="Ramirez L."/>
            <person name="Pisabarro A.G."/>
            <person name="Kuo A."/>
            <person name="Tritt A."/>
            <person name="Lipzen A."/>
            <person name="He G."/>
            <person name="Yan M."/>
            <person name="Ng V."/>
            <person name="Cullen D."/>
            <person name="Martin F."/>
            <person name="Rosso M.-N."/>
            <person name="Henrissat B."/>
            <person name="Hibbett D."/>
            <person name="Martinez A.T."/>
            <person name="Grigoriev I.V."/>
        </authorList>
    </citation>
    <scope>NUCLEOTIDE SEQUENCE</scope>
    <source>
        <strain evidence="7">MF-IS2</strain>
    </source>
</reference>
<dbReference type="Gene3D" id="1.10.10.60">
    <property type="entry name" value="Homeodomain-like"/>
    <property type="match status" value="1"/>
</dbReference>
<feature type="region of interest" description="Disordered" evidence="5">
    <location>
        <begin position="159"/>
        <end position="226"/>
    </location>
</feature>
<gene>
    <name evidence="7" type="ORF">P691DRAFT_717961</name>
</gene>